<sequence length="151" mass="14823">MRPSRSTRLAAAGLLAAGLLAGCGAPTTHAAASGGNGAPSATLPALQTKLASIVQDECATQQPAQIFPNCARFVREVQNIVPAARAEAGSVRSGAAVTQAAADTDDAVNRFTQDVCTPVAGAKAGPAAVCGPDLAAMQQGLKALVSALGSS</sequence>
<evidence type="ECO:0000256" key="1">
    <source>
        <dbReference type="SAM" id="SignalP"/>
    </source>
</evidence>
<dbReference type="EMBL" id="BAAAQK010000002">
    <property type="protein sequence ID" value="GAA1830229.1"/>
    <property type="molecule type" value="Genomic_DNA"/>
</dbReference>
<keyword evidence="3" id="KW-1185">Reference proteome</keyword>
<accession>A0ABN2MLQ4</accession>
<keyword evidence="1" id="KW-0732">Signal</keyword>
<evidence type="ECO:0008006" key="4">
    <source>
        <dbReference type="Google" id="ProtNLM"/>
    </source>
</evidence>
<dbReference type="Proteomes" id="UP001500449">
    <property type="component" value="Unassembled WGS sequence"/>
</dbReference>
<evidence type="ECO:0000313" key="3">
    <source>
        <dbReference type="Proteomes" id="UP001500449"/>
    </source>
</evidence>
<organism evidence="2 3">
    <name type="scientific">Pseudonocardia ailaonensis</name>
    <dbReference type="NCBI Taxonomy" id="367279"/>
    <lineage>
        <taxon>Bacteria</taxon>
        <taxon>Bacillati</taxon>
        <taxon>Actinomycetota</taxon>
        <taxon>Actinomycetes</taxon>
        <taxon>Pseudonocardiales</taxon>
        <taxon>Pseudonocardiaceae</taxon>
        <taxon>Pseudonocardia</taxon>
    </lineage>
</organism>
<evidence type="ECO:0000313" key="2">
    <source>
        <dbReference type="EMBL" id="GAA1830229.1"/>
    </source>
</evidence>
<comment type="caution">
    <text evidence="2">The sequence shown here is derived from an EMBL/GenBank/DDBJ whole genome shotgun (WGS) entry which is preliminary data.</text>
</comment>
<name>A0ABN2MLQ4_9PSEU</name>
<protein>
    <recommendedName>
        <fullName evidence="4">Secreted protein</fullName>
    </recommendedName>
</protein>
<dbReference type="PROSITE" id="PS51257">
    <property type="entry name" value="PROKAR_LIPOPROTEIN"/>
    <property type="match status" value="1"/>
</dbReference>
<feature type="chain" id="PRO_5047358870" description="Secreted protein" evidence="1">
    <location>
        <begin position="31"/>
        <end position="151"/>
    </location>
</feature>
<feature type="signal peptide" evidence="1">
    <location>
        <begin position="1"/>
        <end position="30"/>
    </location>
</feature>
<dbReference type="RefSeq" id="WP_344411891.1">
    <property type="nucleotide sequence ID" value="NZ_BAAAQK010000002.1"/>
</dbReference>
<proteinExistence type="predicted"/>
<reference evidence="2 3" key="1">
    <citation type="journal article" date="2019" name="Int. J. Syst. Evol. Microbiol.">
        <title>The Global Catalogue of Microorganisms (GCM) 10K type strain sequencing project: providing services to taxonomists for standard genome sequencing and annotation.</title>
        <authorList>
            <consortium name="The Broad Institute Genomics Platform"/>
            <consortium name="The Broad Institute Genome Sequencing Center for Infectious Disease"/>
            <person name="Wu L."/>
            <person name="Ma J."/>
        </authorList>
    </citation>
    <scope>NUCLEOTIDE SEQUENCE [LARGE SCALE GENOMIC DNA]</scope>
    <source>
        <strain evidence="2 3">JCM 16009</strain>
    </source>
</reference>
<gene>
    <name evidence="2" type="ORF">GCM10009836_05240</name>
</gene>